<feature type="compositionally biased region" description="Basic and acidic residues" evidence="1">
    <location>
        <begin position="747"/>
        <end position="760"/>
    </location>
</feature>
<dbReference type="STRING" id="5601.A0A0D2GDB7"/>
<keyword evidence="3" id="KW-1185">Reference proteome</keyword>
<feature type="compositionally biased region" description="Polar residues" evidence="1">
    <location>
        <begin position="1"/>
        <end position="13"/>
    </location>
</feature>
<evidence type="ECO:0000313" key="2">
    <source>
        <dbReference type="EMBL" id="KIW70094.1"/>
    </source>
</evidence>
<accession>A0A0D2GDB7</accession>
<organism evidence="2 3">
    <name type="scientific">Phialophora macrospora</name>
    <dbReference type="NCBI Taxonomy" id="1851006"/>
    <lineage>
        <taxon>Eukaryota</taxon>
        <taxon>Fungi</taxon>
        <taxon>Dikarya</taxon>
        <taxon>Ascomycota</taxon>
        <taxon>Pezizomycotina</taxon>
        <taxon>Eurotiomycetes</taxon>
        <taxon>Chaetothyriomycetidae</taxon>
        <taxon>Chaetothyriales</taxon>
        <taxon>Herpotrichiellaceae</taxon>
        <taxon>Phialophora</taxon>
    </lineage>
</organism>
<feature type="compositionally biased region" description="Low complexity" evidence="1">
    <location>
        <begin position="75"/>
        <end position="92"/>
    </location>
</feature>
<feature type="compositionally biased region" description="Low complexity" evidence="1">
    <location>
        <begin position="51"/>
        <end position="61"/>
    </location>
</feature>
<feature type="compositionally biased region" description="Polar residues" evidence="1">
    <location>
        <begin position="253"/>
        <end position="278"/>
    </location>
</feature>
<dbReference type="EMBL" id="KN846957">
    <property type="protein sequence ID" value="KIW70094.1"/>
    <property type="molecule type" value="Genomic_DNA"/>
</dbReference>
<feature type="compositionally biased region" description="Polar residues" evidence="1">
    <location>
        <begin position="96"/>
        <end position="105"/>
    </location>
</feature>
<protein>
    <submittedName>
        <fullName evidence="2">Uncharacterized protein</fullName>
    </submittedName>
</protein>
<proteinExistence type="predicted"/>
<gene>
    <name evidence="2" type="ORF">PV04_02400</name>
</gene>
<reference evidence="2 3" key="1">
    <citation type="submission" date="2015-01" db="EMBL/GenBank/DDBJ databases">
        <title>The Genome Sequence of Capronia semiimmersa CBS27337.</title>
        <authorList>
            <consortium name="The Broad Institute Genomics Platform"/>
            <person name="Cuomo C."/>
            <person name="de Hoog S."/>
            <person name="Gorbushina A."/>
            <person name="Stielow B."/>
            <person name="Teixiera M."/>
            <person name="Abouelleil A."/>
            <person name="Chapman S.B."/>
            <person name="Priest M."/>
            <person name="Young S.K."/>
            <person name="Wortman J."/>
            <person name="Nusbaum C."/>
            <person name="Birren B."/>
        </authorList>
    </citation>
    <scope>NUCLEOTIDE SEQUENCE [LARGE SCALE GENOMIC DNA]</scope>
    <source>
        <strain evidence="2 3">CBS 27337</strain>
    </source>
</reference>
<dbReference type="AlphaFoldDB" id="A0A0D2GDB7"/>
<feature type="compositionally biased region" description="Basic and acidic residues" evidence="1">
    <location>
        <begin position="171"/>
        <end position="195"/>
    </location>
</feature>
<feature type="compositionally biased region" description="Polar residues" evidence="1">
    <location>
        <begin position="409"/>
        <end position="418"/>
    </location>
</feature>
<sequence>MQRLFKSNKSQASIEDPQAHQSHPDPHLHQQQQQPPQGGRQQQLYFDHQHQPYSQQPSQQQPFPPDARFPGQGQGQDLQSQSQSQPHSGAPPHLGRSQSNRNSSILDVYGPQRPQVNIVPPLSQQQQQQAFIPEGPAPIPGQTQFGKSTQVRTIEDKEHKRSKRNIISNLLKDKSKDDERHREKEKENNSAERKPLGRSSSVHLLRKSHPPPEQPSRESYSTQTSPQSQYPSRQSVYYPPPPTEATDPRASQAVDQTTYEQYQRNQAQFDSPQSQFTHHSVEYTEDAPHFSPQQEQYQPYRQSESENTSEQYLPYQPQSSRPGNVDSDPYQHLRPPSQASLAPPSPINTPAQAHIGAPDSRPSTAATNRYSAQSTNQGQQPPQSAMARGDPPNGGIRQQLSQRERGSDEQVQYQSQNPADPRARMSQQQASEQGRNTPPPRSREDITQLDFASLLARHEELQAKYSKVKRYYFEREAQVTQLQNTVANQRLSMSKTSLDDAQYTARFERLSQAINNLSFNIRKNWRAIPPWLRHVCNQDAHTVGTKEMTAVGRACITRWLYESIFQHTFHPGIEPSLSAQLKRIEHNLRRGGQAGTLLTDEQRDDLTTKITTWRLTTIEGLHDMLGSQQAEHYTETMNKHYTHQLTESLKANLTDPPPPGLVEGVGMIVGQAIGIASNIPLESRDICIEYFMPGTPLNETYMKVEPQIVALNNPGPDERVLQQQAAEAKARAEAQEGDQMSTASTDDGPRDVEAEIREAAGKAASQTAQQPGAGGPQGRNESVTSNASQATIKGSGDKQSKKSGLFGGFVNKKPSMSSRGGDRPEGANTLSRADGDDERGNVRNSMAVDPASMVPPAIANEGRIRFAAFVAVEVRGKGPGTAPASSANSGKEPGSAAAGASPQSSVNVLFKAPVYEY</sequence>
<feature type="compositionally biased region" description="Low complexity" evidence="1">
    <location>
        <begin position="893"/>
        <end position="903"/>
    </location>
</feature>
<feature type="region of interest" description="Disordered" evidence="1">
    <location>
        <begin position="877"/>
        <end position="903"/>
    </location>
</feature>
<feature type="compositionally biased region" description="Polar residues" evidence="1">
    <location>
        <begin position="425"/>
        <end position="436"/>
    </location>
</feature>
<feature type="compositionally biased region" description="Polar residues" evidence="1">
    <location>
        <begin position="779"/>
        <end position="792"/>
    </location>
</feature>
<evidence type="ECO:0000256" key="1">
    <source>
        <dbReference type="SAM" id="MobiDB-lite"/>
    </source>
</evidence>
<feature type="compositionally biased region" description="Polar residues" evidence="1">
    <location>
        <begin position="291"/>
        <end position="322"/>
    </location>
</feature>
<feature type="compositionally biased region" description="Polar residues" evidence="1">
    <location>
        <begin position="141"/>
        <end position="152"/>
    </location>
</feature>
<evidence type="ECO:0000313" key="3">
    <source>
        <dbReference type="Proteomes" id="UP000054266"/>
    </source>
</evidence>
<feature type="compositionally biased region" description="Polar residues" evidence="1">
    <location>
        <begin position="361"/>
        <end position="383"/>
    </location>
</feature>
<feature type="compositionally biased region" description="Basic and acidic residues" evidence="1">
    <location>
        <begin position="279"/>
        <end position="288"/>
    </location>
</feature>
<dbReference type="Proteomes" id="UP000054266">
    <property type="component" value="Unassembled WGS sequence"/>
</dbReference>
<feature type="region of interest" description="Disordered" evidence="1">
    <location>
        <begin position="1"/>
        <end position="445"/>
    </location>
</feature>
<dbReference type="HOGENOM" id="CLU_311691_0_0_1"/>
<feature type="compositionally biased region" description="Low complexity" evidence="1">
    <location>
        <begin position="219"/>
        <end position="237"/>
    </location>
</feature>
<name>A0A0D2GDB7_9EURO</name>
<feature type="region of interest" description="Disordered" evidence="1">
    <location>
        <begin position="722"/>
        <end position="849"/>
    </location>
</feature>
<feature type="compositionally biased region" description="Low complexity" evidence="1">
    <location>
        <begin position="29"/>
        <end position="43"/>
    </location>
</feature>